<accession>A0A1W6LLY2</accession>
<dbReference type="GO" id="GO:0003735">
    <property type="term" value="F:structural constituent of ribosome"/>
    <property type="evidence" value="ECO:0007669"/>
    <property type="project" value="InterPro"/>
</dbReference>
<dbReference type="InterPro" id="IPR021137">
    <property type="entry name" value="Ribosomal_bL35-like"/>
</dbReference>
<dbReference type="HAMAP" id="MF_00514">
    <property type="entry name" value="Ribosomal_bL35"/>
    <property type="match status" value="1"/>
</dbReference>
<organism evidence="7 8">
    <name type="scientific">Sedimentisphaera salicampi</name>
    <dbReference type="NCBI Taxonomy" id="1941349"/>
    <lineage>
        <taxon>Bacteria</taxon>
        <taxon>Pseudomonadati</taxon>
        <taxon>Planctomycetota</taxon>
        <taxon>Phycisphaerae</taxon>
        <taxon>Sedimentisphaerales</taxon>
        <taxon>Sedimentisphaeraceae</taxon>
        <taxon>Sedimentisphaera</taxon>
    </lineage>
</organism>
<gene>
    <name evidence="5 7" type="primary">rpmI</name>
    <name evidence="7" type="ORF">STSP1_01168</name>
</gene>
<dbReference type="AlphaFoldDB" id="A0A1W6LLY2"/>
<reference evidence="8" key="1">
    <citation type="submission" date="2017-04" db="EMBL/GenBank/DDBJ databases">
        <title>Comparative genomics and description of representatives of a novel lineage of planctomycetes thriving in anoxic sediments.</title>
        <authorList>
            <person name="Spring S."/>
            <person name="Bunk B."/>
            <person name="Sproer C."/>
        </authorList>
    </citation>
    <scope>NUCLEOTIDE SEQUENCE [LARGE SCALE GENOMIC DNA]</scope>
    <source>
        <strain evidence="8">ST-PulAB-D4</strain>
    </source>
</reference>
<comment type="similarity">
    <text evidence="1 5 6">Belongs to the bacterial ribosomal protein bL35 family.</text>
</comment>
<dbReference type="InterPro" id="IPR001706">
    <property type="entry name" value="Ribosomal_bL35"/>
</dbReference>
<dbReference type="NCBIfam" id="TIGR00001">
    <property type="entry name" value="rpmI_bact"/>
    <property type="match status" value="1"/>
</dbReference>
<dbReference type="PANTHER" id="PTHR33343">
    <property type="entry name" value="54S RIBOSOMAL PROTEIN BL35M"/>
    <property type="match status" value="1"/>
</dbReference>
<evidence type="ECO:0000313" key="7">
    <source>
        <dbReference type="EMBL" id="ARN56777.1"/>
    </source>
</evidence>
<keyword evidence="3 5" id="KW-0687">Ribonucleoprotein</keyword>
<proteinExistence type="inferred from homology"/>
<name>A0A1W6LLY2_9BACT</name>
<dbReference type="FunFam" id="4.10.410.60:FF:000001">
    <property type="entry name" value="50S ribosomal protein L35"/>
    <property type="match status" value="1"/>
</dbReference>
<dbReference type="SUPFAM" id="SSF143034">
    <property type="entry name" value="L35p-like"/>
    <property type="match status" value="1"/>
</dbReference>
<dbReference type="InterPro" id="IPR037229">
    <property type="entry name" value="Ribosomal_bL35_sf"/>
</dbReference>
<evidence type="ECO:0000256" key="4">
    <source>
        <dbReference type="ARBA" id="ARBA00071664"/>
    </source>
</evidence>
<keyword evidence="8" id="KW-1185">Reference proteome</keyword>
<dbReference type="Gene3D" id="4.10.410.60">
    <property type="match status" value="1"/>
</dbReference>
<evidence type="ECO:0000256" key="6">
    <source>
        <dbReference type="RuleBase" id="RU000568"/>
    </source>
</evidence>
<dbReference type="EMBL" id="CP021023">
    <property type="protein sequence ID" value="ARN56777.1"/>
    <property type="molecule type" value="Genomic_DNA"/>
</dbReference>
<dbReference type="PRINTS" id="PR00064">
    <property type="entry name" value="RIBOSOMALL35"/>
</dbReference>
<dbReference type="PANTHER" id="PTHR33343:SF1">
    <property type="entry name" value="LARGE RIBOSOMAL SUBUNIT PROTEIN BL35M"/>
    <property type="match status" value="1"/>
</dbReference>
<keyword evidence="2 5" id="KW-0689">Ribosomal protein</keyword>
<dbReference type="KEGG" id="pbp:STSP1_01168"/>
<evidence type="ECO:0000256" key="1">
    <source>
        <dbReference type="ARBA" id="ARBA00006598"/>
    </source>
</evidence>
<dbReference type="GO" id="GO:0006412">
    <property type="term" value="P:translation"/>
    <property type="evidence" value="ECO:0007669"/>
    <property type="project" value="UniProtKB-UniRule"/>
</dbReference>
<evidence type="ECO:0000256" key="2">
    <source>
        <dbReference type="ARBA" id="ARBA00022980"/>
    </source>
</evidence>
<dbReference type="STRING" id="1941349.STSP1_01168"/>
<evidence type="ECO:0000313" key="8">
    <source>
        <dbReference type="Proteomes" id="UP000193334"/>
    </source>
</evidence>
<protein>
    <recommendedName>
        <fullName evidence="4 5">Large ribosomal subunit protein bL35</fullName>
    </recommendedName>
</protein>
<evidence type="ECO:0000256" key="5">
    <source>
        <dbReference type="HAMAP-Rule" id="MF_00514"/>
    </source>
</evidence>
<dbReference type="Proteomes" id="UP000193334">
    <property type="component" value="Chromosome"/>
</dbReference>
<dbReference type="Pfam" id="PF01632">
    <property type="entry name" value="Ribosomal_L35p"/>
    <property type="match status" value="1"/>
</dbReference>
<evidence type="ECO:0000256" key="3">
    <source>
        <dbReference type="ARBA" id="ARBA00023274"/>
    </source>
</evidence>
<dbReference type="GO" id="GO:0022625">
    <property type="term" value="C:cytosolic large ribosomal subunit"/>
    <property type="evidence" value="ECO:0007669"/>
    <property type="project" value="TreeGrafter"/>
</dbReference>
<sequence length="68" mass="7796">MPKMKPHKGLSKRVKITAKGKFKYKRAGSNHLMSAMSPKRRRKLGKDGYISDEYADKCRDMLGLKKAK</sequence>
<dbReference type="RefSeq" id="WP_085755464.1">
    <property type="nucleotide sequence ID" value="NZ_CP021023.1"/>
</dbReference>